<evidence type="ECO:0000313" key="1">
    <source>
        <dbReference type="EMBL" id="CAH0999372.1"/>
    </source>
</evidence>
<protein>
    <submittedName>
        <fullName evidence="1">Uncharacterized protein</fullName>
    </submittedName>
</protein>
<keyword evidence="2" id="KW-1185">Reference proteome</keyword>
<dbReference type="EMBL" id="CAKLPZ010000001">
    <property type="protein sequence ID" value="CAH0999372.1"/>
    <property type="molecule type" value="Genomic_DNA"/>
</dbReference>
<accession>A0ABM9AXI4</accession>
<reference evidence="1" key="1">
    <citation type="submission" date="2021-12" db="EMBL/GenBank/DDBJ databases">
        <authorList>
            <person name="Rodrigo-Torres L."/>
            <person name="Arahal R. D."/>
            <person name="Lucena T."/>
        </authorList>
    </citation>
    <scope>NUCLEOTIDE SEQUENCE</scope>
    <source>
        <strain evidence="1">CECT 8419</strain>
    </source>
</reference>
<evidence type="ECO:0000313" key="2">
    <source>
        <dbReference type="Proteomes" id="UP000837803"/>
    </source>
</evidence>
<gene>
    <name evidence="1" type="ORF">LEM8419_00670</name>
</gene>
<organism evidence="1 2">
    <name type="scientific">Neolewinella maritima</name>
    <dbReference type="NCBI Taxonomy" id="1383882"/>
    <lineage>
        <taxon>Bacteria</taxon>
        <taxon>Pseudomonadati</taxon>
        <taxon>Bacteroidota</taxon>
        <taxon>Saprospiria</taxon>
        <taxon>Saprospirales</taxon>
        <taxon>Lewinellaceae</taxon>
        <taxon>Neolewinella</taxon>
    </lineage>
</organism>
<dbReference type="Proteomes" id="UP000837803">
    <property type="component" value="Unassembled WGS sequence"/>
</dbReference>
<sequence>MKITLTKPDKSKWPFTLINKQRESTSISEIIGNDFDFYFKIFHSVYLDKNDLGNLSHHELNKLYQDSPKTAFDQLLVGATLMGQGVPEDLCINHHFYQRVLWRELFEGKGLIFKAEANPDVLRSKFNGSFPSNLYGLVNYGFDCFEIKELSKLLVDYGYENLICYYDFLSSGLLGEVNNVEDAEQQFTIKSNDSPSLIIGKQPPYGSTPNYIWTEDKSFLIWSDYDLPYSFIGCNDYFRSVVYKSTLEYLEVSPATTYAFLAPDAYGA</sequence>
<name>A0ABM9AXI4_9BACT</name>
<dbReference type="RefSeq" id="WP_238749559.1">
    <property type="nucleotide sequence ID" value="NZ_CAKLPZ010000001.1"/>
</dbReference>
<proteinExistence type="predicted"/>
<comment type="caution">
    <text evidence="1">The sequence shown here is derived from an EMBL/GenBank/DDBJ whole genome shotgun (WGS) entry which is preliminary data.</text>
</comment>